<dbReference type="SUPFAM" id="SSF55103">
    <property type="entry name" value="FAD-linked oxidases, C-terminal domain"/>
    <property type="match status" value="1"/>
</dbReference>
<dbReference type="Pfam" id="PF01565">
    <property type="entry name" value="FAD_binding_4"/>
    <property type="match status" value="1"/>
</dbReference>
<evidence type="ECO:0000256" key="2">
    <source>
        <dbReference type="ARBA" id="ARBA00022630"/>
    </source>
</evidence>
<protein>
    <submittedName>
        <fullName evidence="6">FAD-binding oxidoreductase</fullName>
    </submittedName>
</protein>
<dbReference type="InterPro" id="IPR051264">
    <property type="entry name" value="FAD-oxidored/transferase_4"/>
</dbReference>
<dbReference type="GO" id="GO:0022904">
    <property type="term" value="P:respiratory electron transport chain"/>
    <property type="evidence" value="ECO:0007669"/>
    <property type="project" value="TreeGrafter"/>
</dbReference>
<dbReference type="GO" id="GO:0016491">
    <property type="term" value="F:oxidoreductase activity"/>
    <property type="evidence" value="ECO:0007669"/>
    <property type="project" value="UniProtKB-KW"/>
</dbReference>
<evidence type="ECO:0000313" key="6">
    <source>
        <dbReference type="EMBL" id="QIG80160.1"/>
    </source>
</evidence>
<dbReference type="Gene3D" id="3.30.43.10">
    <property type="entry name" value="Uridine Diphospho-n-acetylenolpyruvylglucosamine Reductase, domain 2"/>
    <property type="match status" value="1"/>
</dbReference>
<dbReference type="InterPro" id="IPR016169">
    <property type="entry name" value="FAD-bd_PCMH_sub2"/>
</dbReference>
<gene>
    <name evidence="6" type="ORF">G5C33_10455</name>
</gene>
<dbReference type="InterPro" id="IPR016167">
    <property type="entry name" value="FAD-bd_PCMH_sub1"/>
</dbReference>
<dbReference type="PROSITE" id="PS51387">
    <property type="entry name" value="FAD_PCMH"/>
    <property type="match status" value="1"/>
</dbReference>
<keyword evidence="7" id="KW-1185">Reference proteome</keyword>
<dbReference type="Proteomes" id="UP000501568">
    <property type="component" value="Chromosome"/>
</dbReference>
<evidence type="ECO:0000256" key="1">
    <source>
        <dbReference type="ARBA" id="ARBA00001974"/>
    </source>
</evidence>
<name>A0A6G6Y5H7_9SPHN</name>
<proteinExistence type="predicted"/>
<evidence type="ECO:0000256" key="3">
    <source>
        <dbReference type="ARBA" id="ARBA00022827"/>
    </source>
</evidence>
<dbReference type="InterPro" id="IPR016166">
    <property type="entry name" value="FAD-bd_PCMH"/>
</dbReference>
<dbReference type="GO" id="GO:0071949">
    <property type="term" value="F:FAD binding"/>
    <property type="evidence" value="ECO:0007669"/>
    <property type="project" value="InterPro"/>
</dbReference>
<dbReference type="InterPro" id="IPR036318">
    <property type="entry name" value="FAD-bd_PCMH-like_sf"/>
</dbReference>
<keyword evidence="4" id="KW-0560">Oxidoreductase</keyword>
<dbReference type="Pfam" id="PF02913">
    <property type="entry name" value="FAD-oxidase_C"/>
    <property type="match status" value="1"/>
</dbReference>
<keyword evidence="3" id="KW-0274">FAD</keyword>
<dbReference type="KEGG" id="spzr:G5C33_10455"/>
<reference evidence="6 7" key="1">
    <citation type="submission" date="2020-02" db="EMBL/GenBank/DDBJ databases">
        <authorList>
            <person name="Zheng R.K."/>
            <person name="Sun C.M."/>
        </authorList>
    </citation>
    <scope>NUCLEOTIDE SEQUENCE [LARGE SCALE GENOMIC DNA]</scope>
    <source>
        <strain evidence="7">zrk23</strain>
    </source>
</reference>
<keyword evidence="2" id="KW-0285">Flavoprotein</keyword>
<evidence type="ECO:0000259" key="5">
    <source>
        <dbReference type="PROSITE" id="PS51387"/>
    </source>
</evidence>
<dbReference type="EMBL" id="CP049109">
    <property type="protein sequence ID" value="QIG80160.1"/>
    <property type="molecule type" value="Genomic_DNA"/>
</dbReference>
<dbReference type="RefSeq" id="WP_165327164.1">
    <property type="nucleotide sequence ID" value="NZ_CP049109.1"/>
</dbReference>
<dbReference type="Gene3D" id="3.30.70.2740">
    <property type="match status" value="1"/>
</dbReference>
<dbReference type="AlphaFoldDB" id="A0A6G6Y5H7"/>
<dbReference type="InterPro" id="IPR016164">
    <property type="entry name" value="FAD-linked_Oxase-like_C"/>
</dbReference>
<dbReference type="InterPro" id="IPR004113">
    <property type="entry name" value="FAD-bd_oxidored_4_C"/>
</dbReference>
<dbReference type="Gene3D" id="3.30.70.2190">
    <property type="match status" value="1"/>
</dbReference>
<dbReference type="Gene3D" id="3.30.465.10">
    <property type="match status" value="1"/>
</dbReference>
<sequence length="476" mass="49669">MSRPGAAAAELRAALGDTNLLCDAGDLASYAADGRGARGTPAMVARPASTAEVAETLRIAFAHGLSVVPQGAATGLVAAGIAGDGEEQLLLSLDRLNAAPQIDAANRTAEVEAGVLLSTLNAAAEPHGLGFPIDLGADPSIGGMIAANTGGARFLRYGDVRRNLLGLELVTAESEPRTLTLGAPVWKDNSGLALKHLAVGSSGALGIVTRASLALSRLPAARISALISLLRAEAALPLLERMEAQFDTLLTAFEGISQAAIAAALGHVPRLRNPFPDGAPPYAVLVELSGGRCVAAEWLQERLTDILAPMLEDGVITDAAFDDGGDLWAIRHAVPEGLRASGKVMACDICLRRGDMMAFRAEMIARLTKSEPRLKLHDFGHIGDGGMHFNMVWPESSGAFDPDAAEAARAMILRAVTQEYGGSFSAEHGVGPANARWYAEFTSPEIRTLAGKVQDLLAPMPLGRVDFGMPQTRNAE</sequence>
<organism evidence="6 7">
    <name type="scientific">Stakelama tenebrarum</name>
    <dbReference type="NCBI Taxonomy" id="2711215"/>
    <lineage>
        <taxon>Bacteria</taxon>
        <taxon>Pseudomonadati</taxon>
        <taxon>Pseudomonadota</taxon>
        <taxon>Alphaproteobacteria</taxon>
        <taxon>Sphingomonadales</taxon>
        <taxon>Sphingomonadaceae</taxon>
        <taxon>Stakelama</taxon>
    </lineage>
</organism>
<evidence type="ECO:0000256" key="4">
    <source>
        <dbReference type="ARBA" id="ARBA00023002"/>
    </source>
</evidence>
<dbReference type="InterPro" id="IPR006094">
    <property type="entry name" value="Oxid_FAD_bind_N"/>
</dbReference>
<dbReference type="PANTHER" id="PTHR43716:SF1">
    <property type="entry name" value="D-2-HYDROXYGLUTARATE DEHYDROGENASE, MITOCHONDRIAL"/>
    <property type="match status" value="1"/>
</dbReference>
<evidence type="ECO:0000313" key="7">
    <source>
        <dbReference type="Proteomes" id="UP000501568"/>
    </source>
</evidence>
<accession>A0A6G6Y5H7</accession>
<dbReference type="PANTHER" id="PTHR43716">
    <property type="entry name" value="D-2-HYDROXYGLUTARATE DEHYDROGENASE, MITOCHONDRIAL"/>
    <property type="match status" value="1"/>
</dbReference>
<feature type="domain" description="FAD-binding PCMH-type" evidence="5">
    <location>
        <begin position="37"/>
        <end position="218"/>
    </location>
</feature>
<dbReference type="SUPFAM" id="SSF56176">
    <property type="entry name" value="FAD-binding/transporter-associated domain-like"/>
    <property type="match status" value="1"/>
</dbReference>
<comment type="cofactor">
    <cofactor evidence="1">
        <name>FAD</name>
        <dbReference type="ChEBI" id="CHEBI:57692"/>
    </cofactor>
</comment>